<reference evidence="1 2" key="1">
    <citation type="submission" date="2019-07" db="EMBL/GenBank/DDBJ databases">
        <title>Whole genome shotgun sequence of Adhaeribacter aerolatus NBRC 106133.</title>
        <authorList>
            <person name="Hosoyama A."/>
            <person name="Uohara A."/>
            <person name="Ohji S."/>
            <person name="Ichikawa N."/>
        </authorList>
    </citation>
    <scope>NUCLEOTIDE SEQUENCE [LARGE SCALE GENOMIC DNA]</scope>
    <source>
        <strain evidence="1 2">NBRC 106133</strain>
    </source>
</reference>
<dbReference type="OrthoDB" id="1493712at2"/>
<evidence type="ECO:0000313" key="2">
    <source>
        <dbReference type="Proteomes" id="UP000321532"/>
    </source>
</evidence>
<dbReference type="AlphaFoldDB" id="A0A512B606"/>
<protein>
    <submittedName>
        <fullName evidence="1">Uncharacterized protein</fullName>
    </submittedName>
</protein>
<organism evidence="1 2">
    <name type="scientific">Adhaeribacter aerolatus</name>
    <dbReference type="NCBI Taxonomy" id="670289"/>
    <lineage>
        <taxon>Bacteria</taxon>
        <taxon>Pseudomonadati</taxon>
        <taxon>Bacteroidota</taxon>
        <taxon>Cytophagia</taxon>
        <taxon>Cytophagales</taxon>
        <taxon>Hymenobacteraceae</taxon>
        <taxon>Adhaeribacter</taxon>
    </lineage>
</organism>
<comment type="caution">
    <text evidence="1">The sequence shown here is derived from an EMBL/GenBank/DDBJ whole genome shotgun (WGS) entry which is preliminary data.</text>
</comment>
<dbReference type="RefSeq" id="WP_146905500.1">
    <property type="nucleotide sequence ID" value="NZ_BJYS01000061.1"/>
</dbReference>
<keyword evidence="2" id="KW-1185">Reference proteome</keyword>
<gene>
    <name evidence="1" type="ORF">AAE02nite_50590</name>
</gene>
<dbReference type="Proteomes" id="UP000321532">
    <property type="component" value="Unassembled WGS sequence"/>
</dbReference>
<proteinExistence type="predicted"/>
<name>A0A512B606_9BACT</name>
<evidence type="ECO:0000313" key="1">
    <source>
        <dbReference type="EMBL" id="GEO07395.1"/>
    </source>
</evidence>
<accession>A0A512B606</accession>
<dbReference type="EMBL" id="BJYS01000061">
    <property type="protein sequence ID" value="GEO07395.1"/>
    <property type="molecule type" value="Genomic_DNA"/>
</dbReference>
<sequence>MAKTYKVTVELNTEATLQLFRLEGYVIALTRTLDNAYRISISNFPIEGELDYYVHCTGWNKTPWSLKISVDDKDITPVPIKGEIEKGYSAVRGSIKF</sequence>